<reference evidence="1" key="1">
    <citation type="submission" date="2022-01" db="EMBL/GenBank/DDBJ databases">
        <authorList>
            <person name="Criscuolo A."/>
        </authorList>
    </citation>
    <scope>NUCLEOTIDE SEQUENCE</scope>
    <source>
        <strain evidence="1">CIP111893</strain>
    </source>
</reference>
<gene>
    <name evidence="1" type="ORF">PAECIP111893_05280</name>
</gene>
<protein>
    <recommendedName>
        <fullName evidence="3">Cadherin domain-containing protein</fullName>
    </recommendedName>
</protein>
<dbReference type="Pfam" id="PF17963">
    <property type="entry name" value="Big_9"/>
    <property type="match status" value="1"/>
</dbReference>
<dbReference type="Gene3D" id="2.60.40.2810">
    <property type="match status" value="1"/>
</dbReference>
<name>A0ABN8H3C0_9BACL</name>
<dbReference type="EMBL" id="CAKMMF010000053">
    <property type="protein sequence ID" value="CAH1225622.1"/>
    <property type="molecule type" value="Genomic_DNA"/>
</dbReference>
<evidence type="ECO:0000313" key="1">
    <source>
        <dbReference type="EMBL" id="CAH1225622.1"/>
    </source>
</evidence>
<dbReference type="Proteomes" id="UP000838686">
    <property type="component" value="Unassembled WGS sequence"/>
</dbReference>
<accession>A0ABN8H3C0</accession>
<evidence type="ECO:0008006" key="3">
    <source>
        <dbReference type="Google" id="ProtNLM"/>
    </source>
</evidence>
<proteinExistence type="predicted"/>
<organism evidence="1 2">
    <name type="scientific">Paenibacillus plantiphilus</name>
    <dbReference type="NCBI Taxonomy" id="2905650"/>
    <lineage>
        <taxon>Bacteria</taxon>
        <taxon>Bacillati</taxon>
        <taxon>Bacillota</taxon>
        <taxon>Bacilli</taxon>
        <taxon>Bacillales</taxon>
        <taxon>Paenibacillaceae</taxon>
        <taxon>Paenibacillus</taxon>
    </lineage>
</organism>
<dbReference type="RefSeq" id="WP_236347533.1">
    <property type="nucleotide sequence ID" value="NZ_CAKMMF010000053.1"/>
</dbReference>
<comment type="caution">
    <text evidence="1">The sequence shown here is derived from an EMBL/GenBank/DDBJ whole genome shotgun (WGS) entry which is preliminary data.</text>
</comment>
<sequence length="860" mass="93225">MTREKKPYDRSMKKIAKLITAAAGITTLTAGIPSIAAASVTAPMNNPVGVKQHIQNYLSERFPNGLHAGESFSIAWNDIFEESSTLEYTIIVQNDSVADVKEWSGLGSLRIGLKKQGTTMVNIVAKRRGEQASVYHERFRLTAAAPVGLDSNGDGAGIDDVVKYFKAHPERFTQAEDYRRLLQAAVDSTVTVPNRAPVSSDNTEEVSLFAGSSISLDMNDYFRDEDGDLLTYSLQVQPQNGGGAANVTLSGDGKLEIEGLNQSPNPVRATVTAGDGGLTASHSFIITVSKFNHAPVAESGALSVIEDTSATGTLVGSDADGDALTYRIDKQGTKGVVTITNASTGEYTYVPHPNANGSDTFEFIVNDGKADSAKATISVTIQPVEDPIVVDPNNQLGINNDGIITLSKNQSVAIDMTRVFSNPDKKKVDYRYSEGSGLDIHMESDGYLIIRADEEYTTADSYSVGLEVKERGESNEWFTHYITVNITEEEDLGNQSMNPDPLTAIDLPLANYFVLGGSNAWTLSVWNKDAATGSLSASITGTTLSLHGLADGASKLAVNLNDGHGSIISDEMIVYVGNWIPHDVGNVFMRFSETPYYHAQIDLNKIFYGATEYRVLETDDANIHSVSKPLLSWFSSESGHTLYVDLAESTPTTMTVEARNEFGQTAVYVVHMVWNNPPVYIGDHEPIIIRKGDTYLLNMLDPVRFEDPDGDELVFNAFIDDVTRAEVGEPSGSIIPIYGSEVGASHLFLEASDGVNVIDIYPDIPIAVLGAQDEYVKFNHTWVKSLDISTHLSGLTGPYTVSVSENDSIQSADITGSTLTLTAYPQYDNDQSDMVKVTVSDGTAIREFNIYVFIPSRLPH</sequence>
<evidence type="ECO:0000313" key="2">
    <source>
        <dbReference type="Proteomes" id="UP000838686"/>
    </source>
</evidence>
<keyword evidence="2" id="KW-1185">Reference proteome</keyword>